<dbReference type="SUPFAM" id="SSF81324">
    <property type="entry name" value="Voltage-gated potassium channels"/>
    <property type="match status" value="1"/>
</dbReference>
<evidence type="ECO:0000256" key="1">
    <source>
        <dbReference type="ARBA" id="ARBA00023286"/>
    </source>
</evidence>
<reference evidence="4" key="1">
    <citation type="journal article" date="2013" name="J. Plant Res.">
        <title>Effect of fungi and light on seed germination of three Opuntia species from semiarid lands of central Mexico.</title>
        <authorList>
            <person name="Delgado-Sanchez P."/>
            <person name="Jimenez-Bremont J.F."/>
            <person name="Guerrero-Gonzalez Mde L."/>
            <person name="Flores J."/>
        </authorList>
    </citation>
    <scope>NUCLEOTIDE SEQUENCE</scope>
    <source>
        <tissue evidence="4">Cladode</tissue>
    </source>
</reference>
<name>A0A7C9EGZ8_OPUST</name>
<reference evidence="4" key="2">
    <citation type="submission" date="2020-07" db="EMBL/GenBank/DDBJ databases">
        <authorList>
            <person name="Vera ALvarez R."/>
            <person name="Arias-Moreno D.M."/>
            <person name="Jimenez-Jacinto V."/>
            <person name="Jimenez-Bremont J.F."/>
            <person name="Swaminathan K."/>
            <person name="Moose S.P."/>
            <person name="Guerrero-Gonzalez M.L."/>
            <person name="Marino-Ramirez L."/>
            <person name="Landsman D."/>
            <person name="Rodriguez-Kessler M."/>
            <person name="Delgado-Sanchez P."/>
        </authorList>
    </citation>
    <scope>NUCLEOTIDE SEQUENCE</scope>
    <source>
        <tissue evidence="4">Cladode</tissue>
    </source>
</reference>
<dbReference type="PANTHER" id="PTHR45651">
    <property type="entry name" value="CYCLIC NUCLEOTIDE-GATED ION CHANNEL 15-RELATED-RELATED"/>
    <property type="match status" value="1"/>
</dbReference>
<protein>
    <recommendedName>
        <fullName evidence="5">Ion transport domain-containing protein</fullName>
    </recommendedName>
</protein>
<keyword evidence="2" id="KW-0407">Ion channel</keyword>
<dbReference type="SUPFAM" id="SSF51206">
    <property type="entry name" value="cAMP-binding domain-like"/>
    <property type="match status" value="1"/>
</dbReference>
<feature type="transmembrane region" description="Helical" evidence="3">
    <location>
        <begin position="77"/>
        <end position="97"/>
    </location>
</feature>
<keyword evidence="1" id="KW-1071">Ligand-gated ion channel</keyword>
<keyword evidence="1" id="KW-0813">Transport</keyword>
<feature type="transmembrane region" description="Helical" evidence="3">
    <location>
        <begin position="29"/>
        <end position="47"/>
    </location>
</feature>
<dbReference type="GO" id="GO:0034220">
    <property type="term" value="P:monoatomic ion transmembrane transport"/>
    <property type="evidence" value="ECO:0007669"/>
    <property type="project" value="UniProtKB-KW"/>
</dbReference>
<keyword evidence="3" id="KW-1133">Transmembrane helix</keyword>
<proteinExistence type="predicted"/>
<keyword evidence="3" id="KW-0812">Transmembrane</keyword>
<accession>A0A7C9EGZ8</accession>
<keyword evidence="3" id="KW-0472">Membrane</keyword>
<dbReference type="AlphaFoldDB" id="A0A7C9EGZ8"/>
<evidence type="ECO:0000256" key="2">
    <source>
        <dbReference type="ARBA" id="ARBA00023303"/>
    </source>
</evidence>
<evidence type="ECO:0008006" key="5">
    <source>
        <dbReference type="Google" id="ProtNLM"/>
    </source>
</evidence>
<keyword evidence="1" id="KW-0406">Ion transport</keyword>
<dbReference type="GO" id="GO:0016020">
    <property type="term" value="C:membrane"/>
    <property type="evidence" value="ECO:0007669"/>
    <property type="project" value="UniProtKB-SubCell"/>
</dbReference>
<dbReference type="EMBL" id="GISG01210033">
    <property type="protein sequence ID" value="MBA4660849.1"/>
    <property type="molecule type" value="Transcribed_RNA"/>
</dbReference>
<evidence type="ECO:0000313" key="4">
    <source>
        <dbReference type="EMBL" id="MBA4660849.1"/>
    </source>
</evidence>
<organism evidence="4">
    <name type="scientific">Opuntia streptacantha</name>
    <name type="common">Prickly pear cactus</name>
    <name type="synonym">Opuntia cardona</name>
    <dbReference type="NCBI Taxonomy" id="393608"/>
    <lineage>
        <taxon>Eukaryota</taxon>
        <taxon>Viridiplantae</taxon>
        <taxon>Streptophyta</taxon>
        <taxon>Embryophyta</taxon>
        <taxon>Tracheophyta</taxon>
        <taxon>Spermatophyta</taxon>
        <taxon>Magnoliopsida</taxon>
        <taxon>eudicotyledons</taxon>
        <taxon>Gunneridae</taxon>
        <taxon>Pentapetalae</taxon>
        <taxon>Caryophyllales</taxon>
        <taxon>Cactineae</taxon>
        <taxon>Cactaceae</taxon>
        <taxon>Opuntioideae</taxon>
        <taxon>Opuntia</taxon>
    </lineage>
</organism>
<dbReference type="InterPro" id="IPR018490">
    <property type="entry name" value="cNMP-bd_dom_sf"/>
</dbReference>
<dbReference type="Gene3D" id="1.10.287.630">
    <property type="entry name" value="Helix hairpin bin"/>
    <property type="match status" value="1"/>
</dbReference>
<sequence length="202" mass="23499">MTNLPSRYPRLISRDVRTLCDPNNRSYQFGIYAVGVTISASFSSFLYKYSYALWLGLQSICASGQNLFTSIYISESVYAIIVGMLGLLLVASLIVNMRTYLLSVTARLEERRLKKDDIEEWMHYRQLPRELKLRVQQYIRHKWLATRGIDEKSLRGAFPAELQREIKHQLCLNLVKQVPVFDHMNDLTLDAICERLEPTLYT</sequence>
<evidence type="ECO:0000256" key="3">
    <source>
        <dbReference type="SAM" id="Phobius"/>
    </source>
</evidence>
<dbReference type="PANTHER" id="PTHR45651:SF12">
    <property type="entry name" value="CYCLIC NUCLEOTIDE-GATED ION CHANNEL 15-RELATED"/>
    <property type="match status" value="1"/>
</dbReference>